<dbReference type="InterPro" id="IPR006009">
    <property type="entry name" value="GlcNAc_MurG"/>
</dbReference>
<evidence type="ECO:0000256" key="8">
    <source>
        <dbReference type="ARBA" id="ARBA00023306"/>
    </source>
</evidence>
<feature type="binding site" evidence="10">
    <location>
        <begin position="13"/>
        <end position="15"/>
    </location>
    <ligand>
        <name>UDP-N-acetyl-alpha-D-glucosamine</name>
        <dbReference type="ChEBI" id="CHEBI:57705"/>
    </ligand>
</feature>
<gene>
    <name evidence="10" type="primary">murG</name>
    <name evidence="13" type="ORF">ATN84_12440</name>
</gene>
<evidence type="ECO:0000259" key="11">
    <source>
        <dbReference type="Pfam" id="PF03033"/>
    </source>
</evidence>
<feature type="binding site" evidence="10">
    <location>
        <position position="294"/>
    </location>
    <ligand>
        <name>UDP-N-acetyl-alpha-D-glucosamine</name>
        <dbReference type="ChEBI" id="CHEBI:57705"/>
    </ligand>
</feature>
<comment type="function">
    <text evidence="10">Cell wall formation. Catalyzes the transfer of a GlcNAc subunit on undecaprenyl-pyrophosphoryl-MurNAc-pentapeptide (lipid intermediate I) to form undecaprenyl-pyrophosphoryl-MurNAc-(pentapeptide)GlcNAc (lipid intermediate II).</text>
</comment>
<dbReference type="GO" id="GO:0005886">
    <property type="term" value="C:plasma membrane"/>
    <property type="evidence" value="ECO:0007669"/>
    <property type="project" value="UniProtKB-SubCell"/>
</dbReference>
<evidence type="ECO:0000256" key="10">
    <source>
        <dbReference type="HAMAP-Rule" id="MF_00033"/>
    </source>
</evidence>
<evidence type="ECO:0000259" key="12">
    <source>
        <dbReference type="Pfam" id="PF04101"/>
    </source>
</evidence>
<keyword evidence="14" id="KW-1185">Reference proteome</keyword>
<dbReference type="GO" id="GO:0005975">
    <property type="term" value="P:carbohydrate metabolic process"/>
    <property type="evidence" value="ECO:0007669"/>
    <property type="project" value="InterPro"/>
</dbReference>
<comment type="caution">
    <text evidence="10">Lacks conserved residue(s) required for the propagation of feature annotation.</text>
</comment>
<comment type="catalytic activity">
    <reaction evidence="10">
        <text>di-trans,octa-cis-undecaprenyl diphospho-N-acetyl-alpha-D-muramoyl-L-alanyl-D-glutamyl-meso-2,6-diaminopimeloyl-D-alanyl-D-alanine + UDP-N-acetyl-alpha-D-glucosamine = di-trans,octa-cis-undecaprenyl diphospho-[N-acetyl-alpha-D-glucosaminyl-(1-&gt;4)]-N-acetyl-alpha-D-muramoyl-L-alanyl-D-glutamyl-meso-2,6-diaminopimeloyl-D-alanyl-D-alanine + UDP + H(+)</text>
        <dbReference type="Rhea" id="RHEA:31227"/>
        <dbReference type="ChEBI" id="CHEBI:15378"/>
        <dbReference type="ChEBI" id="CHEBI:57705"/>
        <dbReference type="ChEBI" id="CHEBI:58223"/>
        <dbReference type="ChEBI" id="CHEBI:61387"/>
        <dbReference type="ChEBI" id="CHEBI:61388"/>
        <dbReference type="EC" id="2.4.1.227"/>
    </reaction>
</comment>
<protein>
    <recommendedName>
        <fullName evidence="10">UDP-N-acetylglucosamine--N-acetylmuramyl-(pentapeptide) pyrophosphoryl-undecaprenol N-acetylglucosamine transferase</fullName>
        <ecNumber evidence="10">2.4.1.227</ecNumber>
    </recommendedName>
    <alternativeName>
        <fullName evidence="10">Undecaprenyl-PP-MurNAc-pentapeptide-UDPGlcNAc GlcNAc transferase</fullName>
    </alternativeName>
</protein>
<feature type="domain" description="Glycosyl transferase family 28 C-terminal" evidence="12">
    <location>
        <begin position="187"/>
        <end position="349"/>
    </location>
</feature>
<evidence type="ECO:0000256" key="9">
    <source>
        <dbReference type="ARBA" id="ARBA00023316"/>
    </source>
</evidence>
<dbReference type="Pfam" id="PF04101">
    <property type="entry name" value="Glyco_tran_28_C"/>
    <property type="match status" value="1"/>
</dbReference>
<dbReference type="STRING" id="1494590.ATN84_12440"/>
<reference evidence="13 14" key="1">
    <citation type="submission" date="2015-11" db="EMBL/GenBank/DDBJ databases">
        <title>Draft genome sequence of Paramesorhizobium deserti A-3-E, a strain highly resistant to diverse beta-lactam antibiotics.</title>
        <authorList>
            <person name="Lv R."/>
            <person name="Yang X."/>
            <person name="Fang N."/>
            <person name="Guo J."/>
            <person name="Luo X."/>
            <person name="Peng F."/>
            <person name="Yang R."/>
            <person name="Cui Y."/>
            <person name="Fang C."/>
            <person name="Song Y."/>
        </authorList>
    </citation>
    <scope>NUCLEOTIDE SEQUENCE [LARGE SCALE GENOMIC DNA]</scope>
    <source>
        <strain evidence="13 14">A-3-E</strain>
    </source>
</reference>
<comment type="pathway">
    <text evidence="10">Cell wall biogenesis; peptidoglycan biosynthesis.</text>
</comment>
<evidence type="ECO:0000256" key="1">
    <source>
        <dbReference type="ARBA" id="ARBA00022475"/>
    </source>
</evidence>
<dbReference type="PANTHER" id="PTHR21015">
    <property type="entry name" value="UDP-N-ACETYLGLUCOSAMINE--N-ACETYLMURAMYL-(PENTAPEPTIDE) PYROPHOSPHORYL-UNDECAPRENOL N-ACETYLGLUCOSAMINE TRANSFERASE 1"/>
    <property type="match status" value="1"/>
</dbReference>
<evidence type="ECO:0000256" key="4">
    <source>
        <dbReference type="ARBA" id="ARBA00022679"/>
    </source>
</evidence>
<keyword evidence="9 10" id="KW-0961">Cell wall biogenesis/degradation</keyword>
<dbReference type="UniPathway" id="UPA00219"/>
<dbReference type="Proteomes" id="UP000070107">
    <property type="component" value="Unassembled WGS sequence"/>
</dbReference>
<dbReference type="CDD" id="cd03785">
    <property type="entry name" value="GT28_MurG"/>
    <property type="match status" value="1"/>
</dbReference>
<proteinExistence type="inferred from homology"/>
<dbReference type="SUPFAM" id="SSF53756">
    <property type="entry name" value="UDP-Glycosyltransferase/glycogen phosphorylase"/>
    <property type="match status" value="1"/>
</dbReference>
<keyword evidence="1 10" id="KW-1003">Cell membrane</keyword>
<dbReference type="EC" id="2.4.1.227" evidence="10"/>
<dbReference type="RefSeq" id="WP_068882407.1">
    <property type="nucleotide sequence ID" value="NZ_LNTU01000023.1"/>
</dbReference>
<feature type="binding site" evidence="10">
    <location>
        <position position="165"/>
    </location>
    <ligand>
        <name>UDP-N-acetyl-alpha-D-glucosamine</name>
        <dbReference type="ChEBI" id="CHEBI:57705"/>
    </ligand>
</feature>
<dbReference type="GO" id="GO:0050511">
    <property type="term" value="F:undecaprenyldiphospho-muramoylpentapeptide beta-N-acetylglucosaminyltransferase activity"/>
    <property type="evidence" value="ECO:0007669"/>
    <property type="project" value="UniProtKB-UniRule"/>
</dbReference>
<feature type="binding site" evidence="10">
    <location>
        <position position="193"/>
    </location>
    <ligand>
        <name>UDP-N-acetyl-alpha-D-glucosamine</name>
        <dbReference type="ChEBI" id="CHEBI:57705"/>
    </ligand>
</feature>
<dbReference type="PANTHER" id="PTHR21015:SF22">
    <property type="entry name" value="GLYCOSYLTRANSFERASE"/>
    <property type="match status" value="1"/>
</dbReference>
<feature type="binding site" evidence="10">
    <location>
        <position position="124"/>
    </location>
    <ligand>
        <name>UDP-N-acetyl-alpha-D-glucosamine</name>
        <dbReference type="ChEBI" id="CHEBI:57705"/>
    </ligand>
</feature>
<keyword evidence="5 10" id="KW-0133">Cell shape</keyword>
<dbReference type="AlphaFoldDB" id="A0A135HUF6"/>
<name>A0A135HUF6_9HYPH</name>
<keyword evidence="2 10" id="KW-0132">Cell division</keyword>
<evidence type="ECO:0000256" key="2">
    <source>
        <dbReference type="ARBA" id="ARBA00022618"/>
    </source>
</evidence>
<evidence type="ECO:0000256" key="5">
    <source>
        <dbReference type="ARBA" id="ARBA00022960"/>
    </source>
</evidence>
<organism evidence="13 14">
    <name type="scientific">Paramesorhizobium deserti</name>
    <dbReference type="NCBI Taxonomy" id="1494590"/>
    <lineage>
        <taxon>Bacteria</taxon>
        <taxon>Pseudomonadati</taxon>
        <taxon>Pseudomonadota</taxon>
        <taxon>Alphaproteobacteria</taxon>
        <taxon>Hyphomicrobiales</taxon>
        <taxon>Phyllobacteriaceae</taxon>
        <taxon>Paramesorhizobium</taxon>
    </lineage>
</organism>
<dbReference type="InterPro" id="IPR007235">
    <property type="entry name" value="Glyco_trans_28_C"/>
</dbReference>
<keyword evidence="4 10" id="KW-0808">Transferase</keyword>
<comment type="caution">
    <text evidence="13">The sequence shown here is derived from an EMBL/GenBank/DDBJ whole genome shotgun (WGS) entry which is preliminary data.</text>
</comment>
<sequence length="375" mass="39975">MSKGVIILCAGGTGGHLFPAEALAHELTARDWEVHLATDTRAQRFAGAFPARGVHVVRSATISGRNPVAITRTMWRLWQGNLDARKLFRELKPKLVAGFGGYPTLPPLYAATRMGIPTFIHEQNAVMGRANRGLAPRVYAIAGGFLPETGGRFSAKTVQTGNPVRPAVLAETGKPYQPVRPGEPFRLLVFGGSQGAGFFSSAIPAAIRLLPDDLKRRLKVTQQARPEDEAEVRAAYEELGIEAEVAPFFGDLPTRIAEAHFVISRSGASTVSEIAAIGRPAVLVPFPHALDHDQAANAAALEAAGGAEVIRQTELDPARLAEIITRAMAEPERLARMASAAQAVGQPDATRLLADLAEAIAAGKPISEFKEGERP</sequence>
<feature type="domain" description="Glycosyltransferase family 28 N-terminal" evidence="11">
    <location>
        <begin position="6"/>
        <end position="138"/>
    </location>
</feature>
<dbReference type="OrthoDB" id="9808936at2"/>
<evidence type="ECO:0000256" key="6">
    <source>
        <dbReference type="ARBA" id="ARBA00022984"/>
    </source>
</evidence>
<dbReference type="GO" id="GO:0071555">
    <property type="term" value="P:cell wall organization"/>
    <property type="evidence" value="ECO:0007669"/>
    <property type="project" value="UniProtKB-KW"/>
</dbReference>
<dbReference type="EMBL" id="LNTU01000023">
    <property type="protein sequence ID" value="KXF76816.1"/>
    <property type="molecule type" value="Genomic_DNA"/>
</dbReference>
<dbReference type="Gene3D" id="3.40.50.2000">
    <property type="entry name" value="Glycogen Phosphorylase B"/>
    <property type="match status" value="2"/>
</dbReference>
<keyword evidence="7 10" id="KW-0472">Membrane</keyword>
<evidence type="ECO:0000313" key="13">
    <source>
        <dbReference type="EMBL" id="KXF76816.1"/>
    </source>
</evidence>
<comment type="similarity">
    <text evidence="10">Belongs to the glycosyltransferase 28 family. MurG subfamily.</text>
</comment>
<dbReference type="GO" id="GO:0051991">
    <property type="term" value="F:UDP-N-acetyl-D-glucosamine:N-acetylmuramoyl-L-alanyl-D-glutamyl-meso-2,6-diaminopimelyl-D-alanyl-D-alanine-diphosphoundecaprenol 4-beta-N-acetylglucosaminlytransferase activity"/>
    <property type="evidence" value="ECO:0007669"/>
    <property type="project" value="RHEA"/>
</dbReference>
<dbReference type="GO" id="GO:0008360">
    <property type="term" value="P:regulation of cell shape"/>
    <property type="evidence" value="ECO:0007669"/>
    <property type="project" value="UniProtKB-KW"/>
</dbReference>
<keyword evidence="6 10" id="KW-0573">Peptidoglycan synthesis</keyword>
<dbReference type="HAMAP" id="MF_00033">
    <property type="entry name" value="MurG"/>
    <property type="match status" value="1"/>
</dbReference>
<dbReference type="NCBIfam" id="TIGR01133">
    <property type="entry name" value="murG"/>
    <property type="match status" value="1"/>
</dbReference>
<comment type="subcellular location">
    <subcellularLocation>
        <location evidence="10">Cell membrane</location>
        <topology evidence="10">Peripheral membrane protein</topology>
        <orientation evidence="10">Cytoplasmic side</orientation>
    </subcellularLocation>
</comment>
<dbReference type="GO" id="GO:0009252">
    <property type="term" value="P:peptidoglycan biosynthetic process"/>
    <property type="evidence" value="ECO:0007669"/>
    <property type="project" value="UniProtKB-UniRule"/>
</dbReference>
<keyword evidence="3 10" id="KW-0328">Glycosyltransferase</keyword>
<keyword evidence="8 10" id="KW-0131">Cell cycle</keyword>
<evidence type="ECO:0000256" key="3">
    <source>
        <dbReference type="ARBA" id="ARBA00022676"/>
    </source>
</evidence>
<evidence type="ECO:0000313" key="14">
    <source>
        <dbReference type="Proteomes" id="UP000070107"/>
    </source>
</evidence>
<dbReference type="GO" id="GO:0051301">
    <property type="term" value="P:cell division"/>
    <property type="evidence" value="ECO:0007669"/>
    <property type="project" value="UniProtKB-KW"/>
</dbReference>
<dbReference type="Pfam" id="PF03033">
    <property type="entry name" value="Glyco_transf_28"/>
    <property type="match status" value="1"/>
</dbReference>
<accession>A0A135HUF6</accession>
<dbReference type="InterPro" id="IPR004276">
    <property type="entry name" value="GlycoTrans_28_N"/>
</dbReference>
<evidence type="ECO:0000256" key="7">
    <source>
        <dbReference type="ARBA" id="ARBA00023136"/>
    </source>
</evidence>